<evidence type="ECO:0008006" key="3">
    <source>
        <dbReference type="Google" id="ProtNLM"/>
    </source>
</evidence>
<gene>
    <name evidence="1" type="ORF">ACFSQJ_06630</name>
</gene>
<reference evidence="2" key="1">
    <citation type="journal article" date="2019" name="Int. J. Syst. Evol. Microbiol.">
        <title>The Global Catalogue of Microorganisms (GCM) 10K type strain sequencing project: providing services to taxonomists for standard genome sequencing and annotation.</title>
        <authorList>
            <consortium name="The Broad Institute Genomics Platform"/>
            <consortium name="The Broad Institute Genome Sequencing Center for Infectious Disease"/>
            <person name="Wu L."/>
            <person name="Ma J."/>
        </authorList>
    </citation>
    <scope>NUCLEOTIDE SEQUENCE [LARGE SCALE GENOMIC DNA]</scope>
    <source>
        <strain evidence="2">KCTC 52368</strain>
    </source>
</reference>
<name>A0ABW5MWQ7_9FLAO</name>
<keyword evidence="2" id="KW-1185">Reference proteome</keyword>
<dbReference type="RefSeq" id="WP_377766171.1">
    <property type="nucleotide sequence ID" value="NZ_JBHULB010000007.1"/>
</dbReference>
<comment type="caution">
    <text evidence="1">The sequence shown here is derived from an EMBL/GenBank/DDBJ whole genome shotgun (WGS) entry which is preliminary data.</text>
</comment>
<sequence>MGQKTIRKTIINSEKQSIQVDTKNCYLVTLATSKESELKVEASIEGEYEKDLAVKIEEDGANVLVSADFLPNFVAPNDKLSAHKVISISLKITIPSYCNVNVYGTNSKVLASGKYKYLKVSSDTGDCSMVNVVENVEVKTQKGTINITAKEGKITAESTYGKVQLAKIPTGNSSYRLVSVEGDIYVNKTD</sequence>
<dbReference type="EMBL" id="JBHULB010000007">
    <property type="protein sequence ID" value="MFD2586598.1"/>
    <property type="molecule type" value="Genomic_DNA"/>
</dbReference>
<dbReference type="Proteomes" id="UP001597526">
    <property type="component" value="Unassembled WGS sequence"/>
</dbReference>
<accession>A0ABW5MWQ7</accession>
<proteinExistence type="predicted"/>
<evidence type="ECO:0000313" key="1">
    <source>
        <dbReference type="EMBL" id="MFD2586598.1"/>
    </source>
</evidence>
<organism evidence="1 2">
    <name type="scientific">Croceitalea marina</name>
    <dbReference type="NCBI Taxonomy" id="1775166"/>
    <lineage>
        <taxon>Bacteria</taxon>
        <taxon>Pseudomonadati</taxon>
        <taxon>Bacteroidota</taxon>
        <taxon>Flavobacteriia</taxon>
        <taxon>Flavobacteriales</taxon>
        <taxon>Flavobacteriaceae</taxon>
        <taxon>Croceitalea</taxon>
    </lineage>
</organism>
<evidence type="ECO:0000313" key="2">
    <source>
        <dbReference type="Proteomes" id="UP001597526"/>
    </source>
</evidence>
<protein>
    <recommendedName>
        <fullName evidence="3">Adhesin domain-containing protein</fullName>
    </recommendedName>
</protein>